<dbReference type="Pfam" id="PF07695">
    <property type="entry name" value="7TMR-DISM_7TM"/>
    <property type="match status" value="1"/>
</dbReference>
<dbReference type="GO" id="GO:0004673">
    <property type="term" value="F:protein histidine kinase activity"/>
    <property type="evidence" value="ECO:0007669"/>
    <property type="project" value="UniProtKB-EC"/>
</dbReference>
<dbReference type="Pfam" id="PF07696">
    <property type="entry name" value="7TMR-DISMED2"/>
    <property type="match status" value="1"/>
</dbReference>
<feature type="transmembrane region" description="Helical" evidence="6">
    <location>
        <begin position="189"/>
        <end position="208"/>
    </location>
</feature>
<dbReference type="InterPro" id="IPR003594">
    <property type="entry name" value="HATPase_dom"/>
</dbReference>
<evidence type="ECO:0000256" key="1">
    <source>
        <dbReference type="ARBA" id="ARBA00000085"/>
    </source>
</evidence>
<dbReference type="InterPro" id="IPR011623">
    <property type="entry name" value="7TMR_DISM_rcpt_extracell_dom1"/>
</dbReference>
<feature type="transmembrane region" description="Helical" evidence="6">
    <location>
        <begin position="378"/>
        <end position="402"/>
    </location>
</feature>
<dbReference type="PROSITE" id="PS50109">
    <property type="entry name" value="HIS_KIN"/>
    <property type="match status" value="1"/>
</dbReference>
<dbReference type="CDD" id="cd16917">
    <property type="entry name" value="HATPase_UhpB-NarQ-NarX-like"/>
    <property type="match status" value="1"/>
</dbReference>
<accession>A0A285MCV1</accession>
<feature type="signal peptide" evidence="7">
    <location>
        <begin position="1"/>
        <end position="23"/>
    </location>
</feature>
<feature type="transmembrane region" description="Helical" evidence="6">
    <location>
        <begin position="215"/>
        <end position="235"/>
    </location>
</feature>
<feature type="transmembrane region" description="Helical" evidence="6">
    <location>
        <begin position="343"/>
        <end position="366"/>
    </location>
</feature>
<dbReference type="SMART" id="SM00387">
    <property type="entry name" value="HATPase_c"/>
    <property type="match status" value="1"/>
</dbReference>
<dbReference type="Proteomes" id="UP000219048">
    <property type="component" value="Unassembled WGS sequence"/>
</dbReference>
<keyword evidence="6" id="KW-0812">Transmembrane</keyword>
<dbReference type="PANTHER" id="PTHR24421:SF10">
    <property type="entry name" value="NITRATE_NITRITE SENSOR PROTEIN NARQ"/>
    <property type="match status" value="1"/>
</dbReference>
<keyword evidence="4 9" id="KW-0418">Kinase</keyword>
<evidence type="ECO:0000313" key="10">
    <source>
        <dbReference type="Proteomes" id="UP000219048"/>
    </source>
</evidence>
<feature type="transmembrane region" description="Helical" evidence="6">
    <location>
        <begin position="317"/>
        <end position="336"/>
    </location>
</feature>
<dbReference type="AlphaFoldDB" id="A0A285MCV1"/>
<dbReference type="InterPro" id="IPR005467">
    <property type="entry name" value="His_kinase_dom"/>
</dbReference>
<dbReference type="Pfam" id="PF02518">
    <property type="entry name" value="HATPase_c"/>
    <property type="match status" value="1"/>
</dbReference>
<dbReference type="InterPro" id="IPR036890">
    <property type="entry name" value="HATPase_C_sf"/>
</dbReference>
<evidence type="ECO:0000256" key="7">
    <source>
        <dbReference type="SAM" id="SignalP"/>
    </source>
</evidence>
<dbReference type="SUPFAM" id="SSF55874">
    <property type="entry name" value="ATPase domain of HSP90 chaperone/DNA topoisomerase II/histidine kinase"/>
    <property type="match status" value="1"/>
</dbReference>
<keyword evidence="10" id="KW-1185">Reference proteome</keyword>
<dbReference type="PRINTS" id="PR00344">
    <property type="entry name" value="BCTRLSENSOR"/>
</dbReference>
<comment type="catalytic activity">
    <reaction evidence="1">
        <text>ATP + protein L-histidine = ADP + protein N-phospho-L-histidine.</text>
        <dbReference type="EC" id="2.7.13.3"/>
    </reaction>
</comment>
<dbReference type="InterPro" id="IPR050482">
    <property type="entry name" value="Sensor_HK_TwoCompSys"/>
</dbReference>
<dbReference type="EC" id="2.7.13.3" evidence="2"/>
<gene>
    <name evidence="9" type="ORF">SAMN06265377_0621</name>
</gene>
<dbReference type="OrthoDB" id="9778366at2"/>
<dbReference type="EMBL" id="OBEH01000001">
    <property type="protein sequence ID" value="SNY94959.1"/>
    <property type="molecule type" value="Genomic_DNA"/>
</dbReference>
<evidence type="ECO:0000256" key="3">
    <source>
        <dbReference type="ARBA" id="ARBA00022679"/>
    </source>
</evidence>
<dbReference type="InterPro" id="IPR011622">
    <property type="entry name" value="7TMR_DISM_rcpt_extracell_dom2"/>
</dbReference>
<evidence type="ECO:0000256" key="4">
    <source>
        <dbReference type="ARBA" id="ARBA00022777"/>
    </source>
</evidence>
<evidence type="ECO:0000313" key="9">
    <source>
        <dbReference type="EMBL" id="SNY94959.1"/>
    </source>
</evidence>
<dbReference type="RefSeq" id="WP_097044304.1">
    <property type="nucleotide sequence ID" value="NZ_OBEH01000001.1"/>
</dbReference>
<evidence type="ECO:0000259" key="8">
    <source>
        <dbReference type="PROSITE" id="PS50109"/>
    </source>
</evidence>
<evidence type="ECO:0000256" key="5">
    <source>
        <dbReference type="ARBA" id="ARBA00023012"/>
    </source>
</evidence>
<dbReference type="GO" id="GO:0000160">
    <property type="term" value="P:phosphorelay signal transduction system"/>
    <property type="evidence" value="ECO:0007669"/>
    <property type="project" value="UniProtKB-KW"/>
</dbReference>
<keyword evidence="7" id="KW-0732">Signal</keyword>
<keyword evidence="5" id="KW-0902">Two-component regulatory system</keyword>
<keyword evidence="3" id="KW-0808">Transferase</keyword>
<keyword evidence="6" id="KW-0472">Membrane</keyword>
<feature type="chain" id="PRO_5012605864" description="histidine kinase" evidence="7">
    <location>
        <begin position="24"/>
        <end position="615"/>
    </location>
</feature>
<organism evidence="9 10">
    <name type="scientific">Flagellimonas pacifica</name>
    <dbReference type="NCBI Taxonomy" id="1247520"/>
    <lineage>
        <taxon>Bacteria</taxon>
        <taxon>Pseudomonadati</taxon>
        <taxon>Bacteroidota</taxon>
        <taxon>Flavobacteriia</taxon>
        <taxon>Flavobacteriales</taxon>
        <taxon>Flavobacteriaceae</taxon>
        <taxon>Flagellimonas</taxon>
    </lineage>
</organism>
<reference evidence="10" key="1">
    <citation type="submission" date="2017-09" db="EMBL/GenBank/DDBJ databases">
        <authorList>
            <person name="Varghese N."/>
            <person name="Submissions S."/>
        </authorList>
    </citation>
    <scope>NUCLEOTIDE SEQUENCE [LARGE SCALE GENOMIC DNA]</scope>
    <source>
        <strain evidence="10">DSM 25885</strain>
    </source>
</reference>
<dbReference type="InterPro" id="IPR004358">
    <property type="entry name" value="Sig_transdc_His_kin-like_C"/>
</dbReference>
<evidence type="ECO:0000256" key="6">
    <source>
        <dbReference type="SAM" id="Phobius"/>
    </source>
</evidence>
<protein>
    <recommendedName>
        <fullName evidence="2">histidine kinase</fullName>
        <ecNumber evidence="2">2.7.13.3</ecNumber>
    </recommendedName>
</protein>
<dbReference type="PANTHER" id="PTHR24421">
    <property type="entry name" value="NITRATE/NITRITE SENSOR PROTEIN NARX-RELATED"/>
    <property type="match status" value="1"/>
</dbReference>
<name>A0A285MCV1_9FLAO</name>
<keyword evidence="6" id="KW-1133">Transmembrane helix</keyword>
<feature type="transmembrane region" description="Helical" evidence="6">
    <location>
        <begin position="283"/>
        <end position="302"/>
    </location>
</feature>
<feature type="transmembrane region" description="Helical" evidence="6">
    <location>
        <begin position="250"/>
        <end position="271"/>
    </location>
</feature>
<evidence type="ECO:0000256" key="2">
    <source>
        <dbReference type="ARBA" id="ARBA00012438"/>
    </source>
</evidence>
<feature type="domain" description="Histidine kinase" evidence="8">
    <location>
        <begin position="528"/>
        <end position="614"/>
    </location>
</feature>
<sequence length="615" mass="69984">MKINCCKLCCSLFILFSVCSSTAYPNDTIVINNTSITKNLKDFSQLYISQKASSKFTLETLDHFRPINDIRSFFYLGFDVTQAYAKFNLENNSKTSKEIILSFSYPFLEDVKLYKVEQNTLELAGNIGIKTLKQSVERTWKVATPLLPYEKASYYLVFEKSKGKPLATDVSVQDKNTYYRTNAFQSIAIGSYVGLILLSLLFTTLLFVFIKRTLFLLYGLYLTVLFIFISSYLGYTNVLLPAESMDTGRTIYVISIELSTAIFILFAQQLLRAKKYLPKLKRSIEVVIVLQFAFRIFLHFMANSMYAAQVELFMKLWYLSIVFLICAMVYEIFVYIKHNKKIGAYFTVSYLFMAIGSILLVLHHSFGLLKFSFYGLPGIFYASSIEILFLTVTLTLVVGHIYQERNSLANKLVLQQQKFLNAFVQGQEEERKRVGGELHDNIGSRIANLKRLFSTKYADKEMQKEFDDICEDIRGVAHQITPSEISLVGLTGAIDELLETIEKTEQLAINFNTFQFPDNLNETIATHLFRIVQELLQNVIKHANASIIDIQLFGHNNSVTLSFEDDGQGVSKKNTPGIGLKNIKSRVAQLNGQFLFDSAQGRGTSILVIIPTKYT</sequence>
<dbReference type="Gene3D" id="3.30.565.10">
    <property type="entry name" value="Histidine kinase-like ATPase, C-terminal domain"/>
    <property type="match status" value="1"/>
</dbReference>
<proteinExistence type="predicted"/>